<dbReference type="EMBL" id="VKHS01000002">
    <property type="protein sequence ID" value="MBB0228003.1"/>
    <property type="molecule type" value="Genomic_DNA"/>
</dbReference>
<dbReference type="InterPro" id="IPR006093">
    <property type="entry name" value="Oxy_OxRdtase_FAD_BS"/>
</dbReference>
<dbReference type="Gene3D" id="3.30.465.10">
    <property type="match status" value="1"/>
</dbReference>
<dbReference type="SUPFAM" id="SSF56176">
    <property type="entry name" value="FAD-binding/transporter-associated domain-like"/>
    <property type="match status" value="1"/>
</dbReference>
<dbReference type="InterPro" id="IPR016166">
    <property type="entry name" value="FAD-bd_PCMH"/>
</dbReference>
<reference evidence="8" key="1">
    <citation type="submission" date="2019-10" db="EMBL/GenBank/DDBJ databases">
        <title>Streptomyces sp. nov., a novel actinobacterium isolated from alkaline environment.</title>
        <authorList>
            <person name="Golinska P."/>
        </authorList>
    </citation>
    <scope>NUCLEOTIDE SEQUENCE [LARGE SCALE GENOMIC DNA]</scope>
    <source>
        <strain evidence="8">DSM 42108</strain>
    </source>
</reference>
<evidence type="ECO:0000256" key="1">
    <source>
        <dbReference type="ARBA" id="ARBA00001974"/>
    </source>
</evidence>
<dbReference type="InterPro" id="IPR006094">
    <property type="entry name" value="Oxid_FAD_bind_N"/>
</dbReference>
<evidence type="ECO:0000313" key="8">
    <source>
        <dbReference type="Proteomes" id="UP000530234"/>
    </source>
</evidence>
<sequence length="442" mass="46895">MSFTGAFWRSGDVGFSDAALANIFNGRRPSRRPAAVLRAADAADVAAGVKLAAAEGWKLSVRSGGHSWAAWSLREDALLIDLGALNGMHYDAGTEIATVGPATRSGLDLDPFLATHGRFFAVGHHPTVSMGGFLLQGGMGLGCRGGGWAVESVESMDVVTASGELVRCSETENADLFWAARGSGPGFFGVVTELRLRTRPRHRSLIRSTYVYPAEVASEVLTWFHSVRRDVDPSVSFLAIGATPPGSDSPVVIIDGVSFDGGPSALAPLETCPVAGRALKSTAAQPTDMSALFAEQSAGSPAGLHYFVDNVYLVEEASDLVPALVAAFTDLPTPQSSVILSDFSPQASRALPDMAVSLRPDLYFAAYVAGRGPADDEKCRSWLDSAMNRLSAYSDGCYLGDSDFTVRPDRILSAAAWSRLQRIRAFRDPEGRFPGYLGTPVQ</sequence>
<proteinExistence type="inferred from homology"/>
<comment type="cofactor">
    <cofactor evidence="1">
        <name>FAD</name>
        <dbReference type="ChEBI" id="CHEBI:57692"/>
    </cofactor>
</comment>
<evidence type="ECO:0000256" key="3">
    <source>
        <dbReference type="ARBA" id="ARBA00022630"/>
    </source>
</evidence>
<dbReference type="InterPro" id="IPR050416">
    <property type="entry name" value="FAD-linked_Oxidoreductase"/>
</dbReference>
<keyword evidence="4" id="KW-0274">FAD</keyword>
<dbReference type="PROSITE" id="PS51387">
    <property type="entry name" value="FAD_PCMH"/>
    <property type="match status" value="1"/>
</dbReference>
<dbReference type="GO" id="GO:0071949">
    <property type="term" value="F:FAD binding"/>
    <property type="evidence" value="ECO:0007669"/>
    <property type="project" value="InterPro"/>
</dbReference>
<dbReference type="InterPro" id="IPR036318">
    <property type="entry name" value="FAD-bd_PCMH-like_sf"/>
</dbReference>
<accession>A0A7W3SZ79</accession>
<dbReference type="AlphaFoldDB" id="A0A7W3SZ79"/>
<evidence type="ECO:0000256" key="4">
    <source>
        <dbReference type="ARBA" id="ARBA00022827"/>
    </source>
</evidence>
<dbReference type="Gene3D" id="3.40.462.20">
    <property type="match status" value="1"/>
</dbReference>
<dbReference type="Gene3D" id="3.30.43.10">
    <property type="entry name" value="Uridine Diphospho-n-acetylenolpyruvylglucosamine Reductase, domain 2"/>
    <property type="match status" value="1"/>
</dbReference>
<dbReference type="InterPro" id="IPR016169">
    <property type="entry name" value="FAD-bd_PCMH_sub2"/>
</dbReference>
<comment type="caution">
    <text evidence="7">The sequence shown here is derived from an EMBL/GenBank/DDBJ whole genome shotgun (WGS) entry which is preliminary data.</text>
</comment>
<feature type="domain" description="FAD-binding PCMH-type" evidence="6">
    <location>
        <begin position="29"/>
        <end position="201"/>
    </location>
</feature>
<dbReference type="RefSeq" id="WP_182659714.1">
    <property type="nucleotide sequence ID" value="NZ_VKHS01000002.1"/>
</dbReference>
<comment type="similarity">
    <text evidence="2">Belongs to the oxygen-dependent FAD-linked oxidoreductase family.</text>
</comment>
<protein>
    <submittedName>
        <fullName evidence="7">FAD-binding protein</fullName>
    </submittedName>
</protein>
<keyword evidence="5" id="KW-0560">Oxidoreductase</keyword>
<gene>
    <name evidence="7" type="ORF">FOE67_00360</name>
</gene>
<organism evidence="7 8">
    <name type="scientific">Streptomyces calidiresistens</name>
    <dbReference type="NCBI Taxonomy" id="1485586"/>
    <lineage>
        <taxon>Bacteria</taxon>
        <taxon>Bacillati</taxon>
        <taxon>Actinomycetota</taxon>
        <taxon>Actinomycetes</taxon>
        <taxon>Kitasatosporales</taxon>
        <taxon>Streptomycetaceae</taxon>
        <taxon>Streptomyces</taxon>
    </lineage>
</organism>
<evidence type="ECO:0000256" key="2">
    <source>
        <dbReference type="ARBA" id="ARBA00005466"/>
    </source>
</evidence>
<evidence type="ECO:0000259" key="6">
    <source>
        <dbReference type="PROSITE" id="PS51387"/>
    </source>
</evidence>
<dbReference type="PANTHER" id="PTHR42973">
    <property type="entry name" value="BINDING OXIDOREDUCTASE, PUTATIVE (AFU_ORTHOLOGUE AFUA_1G17690)-RELATED"/>
    <property type="match status" value="1"/>
</dbReference>
<keyword evidence="8" id="KW-1185">Reference proteome</keyword>
<dbReference type="PANTHER" id="PTHR42973:SF39">
    <property type="entry name" value="FAD-BINDING PCMH-TYPE DOMAIN-CONTAINING PROTEIN"/>
    <property type="match status" value="1"/>
</dbReference>
<keyword evidence="3" id="KW-0285">Flavoprotein</keyword>
<dbReference type="PROSITE" id="PS00862">
    <property type="entry name" value="OX2_COVAL_FAD"/>
    <property type="match status" value="1"/>
</dbReference>
<dbReference type="GO" id="GO:0016491">
    <property type="term" value="F:oxidoreductase activity"/>
    <property type="evidence" value="ECO:0007669"/>
    <property type="project" value="UniProtKB-KW"/>
</dbReference>
<evidence type="ECO:0000256" key="5">
    <source>
        <dbReference type="ARBA" id="ARBA00023002"/>
    </source>
</evidence>
<dbReference type="Pfam" id="PF01565">
    <property type="entry name" value="FAD_binding_4"/>
    <property type="match status" value="1"/>
</dbReference>
<dbReference type="Proteomes" id="UP000530234">
    <property type="component" value="Unassembled WGS sequence"/>
</dbReference>
<name>A0A7W3SZ79_9ACTN</name>
<dbReference type="InterPro" id="IPR016167">
    <property type="entry name" value="FAD-bd_PCMH_sub1"/>
</dbReference>
<evidence type="ECO:0000313" key="7">
    <source>
        <dbReference type="EMBL" id="MBB0228003.1"/>
    </source>
</evidence>